<dbReference type="RefSeq" id="WP_012675781.1">
    <property type="nucleotide sequence ID" value="NC_012440.1"/>
</dbReference>
<feature type="transmembrane region" description="Helical" evidence="11">
    <location>
        <begin position="21"/>
        <end position="41"/>
    </location>
</feature>
<comment type="similarity">
    <text evidence="3 9">Belongs to the FliF family.</text>
</comment>
<feature type="transmembrane region" description="Helical" evidence="11">
    <location>
        <begin position="437"/>
        <end position="459"/>
    </location>
</feature>
<comment type="function">
    <text evidence="9">The M ring may be actively involved in energy transduction.</text>
</comment>
<dbReference type="OrthoDB" id="9807026at2"/>
<evidence type="ECO:0000259" key="13">
    <source>
        <dbReference type="Pfam" id="PF08345"/>
    </source>
</evidence>
<dbReference type="Gene3D" id="3.30.300.30">
    <property type="match status" value="1"/>
</dbReference>
<keyword evidence="7 11" id="KW-0472">Membrane</keyword>
<keyword evidence="4" id="KW-1003">Cell membrane</keyword>
<evidence type="ECO:0000259" key="12">
    <source>
        <dbReference type="Pfam" id="PF01514"/>
    </source>
</evidence>
<evidence type="ECO:0000313" key="15">
    <source>
        <dbReference type="Proteomes" id="UP000001366"/>
    </source>
</evidence>
<keyword evidence="15" id="KW-1185">Reference proteome</keyword>
<dbReference type="PIRSF" id="PIRSF004862">
    <property type="entry name" value="FliF"/>
    <property type="match status" value="1"/>
</dbReference>
<evidence type="ECO:0000256" key="6">
    <source>
        <dbReference type="ARBA" id="ARBA00022989"/>
    </source>
</evidence>
<evidence type="ECO:0000256" key="3">
    <source>
        <dbReference type="ARBA" id="ARBA00007971"/>
    </source>
</evidence>
<dbReference type="PANTHER" id="PTHR30046:SF0">
    <property type="entry name" value="FLAGELLAR M-RING PROTEIN"/>
    <property type="match status" value="1"/>
</dbReference>
<dbReference type="HOGENOM" id="CLU_028108_1_1_0"/>
<dbReference type="InterPro" id="IPR000067">
    <property type="entry name" value="FlgMring_FliF"/>
</dbReference>
<evidence type="ECO:0000256" key="8">
    <source>
        <dbReference type="ARBA" id="ARBA00023143"/>
    </source>
</evidence>
<dbReference type="PRINTS" id="PR01009">
    <property type="entry name" value="FLGMRINGFLIF"/>
</dbReference>
<feature type="domain" description="Flagellar M-ring C-terminal" evidence="13">
    <location>
        <begin position="253"/>
        <end position="420"/>
    </location>
</feature>
<evidence type="ECO:0000256" key="9">
    <source>
        <dbReference type="PIRNR" id="PIRNR004862"/>
    </source>
</evidence>
<name>C0QPA9_PERMH</name>
<dbReference type="InterPro" id="IPR006182">
    <property type="entry name" value="FliF_N_dom"/>
</dbReference>
<dbReference type="STRING" id="123214.PERMA_0717"/>
<keyword evidence="6 11" id="KW-1133">Transmembrane helix</keyword>
<keyword evidence="14" id="KW-0969">Cilium</keyword>
<dbReference type="GO" id="GO:0003774">
    <property type="term" value="F:cytoskeletal motor activity"/>
    <property type="evidence" value="ECO:0007669"/>
    <property type="project" value="InterPro"/>
</dbReference>
<keyword evidence="5 11" id="KW-0812">Transmembrane</keyword>
<evidence type="ECO:0000256" key="11">
    <source>
        <dbReference type="SAM" id="Phobius"/>
    </source>
</evidence>
<evidence type="ECO:0000256" key="7">
    <source>
        <dbReference type="ARBA" id="ARBA00023136"/>
    </source>
</evidence>
<dbReference type="InterPro" id="IPR043427">
    <property type="entry name" value="YscJ/FliF"/>
</dbReference>
<sequence length="529" mass="59399">MDFNEILKKTSEFIKKNLNPRNIALIIAGLLLITFLGIIAFKTVTKEEYGVLYTHLNPDDAGSILSVLQEENIPYKVEGDGSIILVPRNKVHEIRLKLAAKGLPSGKTVGFEIFEEPKMGITQFQENVNYLRALEGELSRTIRQLDPVRDAKVNIALPKESIFVREEDEPKASIILKLWPGKDLTKEQVKAVVFLVSHAVPKLKPENVTVVDNRGRVLSDILEEDTVTAVSDKNVEIKRKLERQIEKNVQTMLSRALGEGKVVVRATVEIETGKLQQQDEIYDPDRTAVVSERKIQEKEKEFKQQEALPPGTPTNVPPVIDETGQGSIIKQKERKDTTKNYNVTKSLVNTQKPIFNIKKISVGVLIDGKYEKVKDEEGNEKYRFIPRSEEELKVYESLVKSAIGYDPKRGDQVTVVSVPFEAKPEVAVAEERKIEDIILLVAIGILGLAVLAVAAIILVKVLKGKKKVPEAVPPGISPEAAAAYAIHEKEMEEFQLEREPIYRKLVDLAQENPELIAELITKWMKEEGR</sequence>
<accession>C0QPA9</accession>
<dbReference type="eggNOG" id="COG1766">
    <property type="taxonomic scope" value="Bacteria"/>
</dbReference>
<dbReference type="InterPro" id="IPR013556">
    <property type="entry name" value="Flag_M-ring_C"/>
</dbReference>
<comment type="subcellular location">
    <subcellularLocation>
        <location evidence="1 9">Bacterial flagellum basal body</location>
    </subcellularLocation>
    <subcellularLocation>
        <location evidence="2">Cell membrane</location>
        <topology evidence="2">Multi-pass membrane protein</topology>
    </subcellularLocation>
</comment>
<dbReference type="PaxDb" id="123214-PERMA_0717"/>
<dbReference type="Pfam" id="PF08345">
    <property type="entry name" value="YscJ_FliF_C"/>
    <property type="match status" value="1"/>
</dbReference>
<dbReference type="NCBIfam" id="TIGR00206">
    <property type="entry name" value="fliF"/>
    <property type="match status" value="1"/>
</dbReference>
<dbReference type="PANTHER" id="PTHR30046">
    <property type="entry name" value="FLAGELLAR M-RING PROTEIN"/>
    <property type="match status" value="1"/>
</dbReference>
<dbReference type="GO" id="GO:0005886">
    <property type="term" value="C:plasma membrane"/>
    <property type="evidence" value="ECO:0007669"/>
    <property type="project" value="UniProtKB-SubCell"/>
</dbReference>
<dbReference type="Pfam" id="PF01514">
    <property type="entry name" value="YscJ_FliF"/>
    <property type="match status" value="1"/>
</dbReference>
<dbReference type="KEGG" id="pmx:PERMA_0717"/>
<evidence type="ECO:0000256" key="1">
    <source>
        <dbReference type="ARBA" id="ARBA00004117"/>
    </source>
</evidence>
<dbReference type="GO" id="GO:0009431">
    <property type="term" value="C:bacterial-type flagellum basal body, MS ring"/>
    <property type="evidence" value="ECO:0007669"/>
    <property type="project" value="InterPro"/>
</dbReference>
<dbReference type="AlphaFoldDB" id="C0QPA9"/>
<evidence type="ECO:0000256" key="5">
    <source>
        <dbReference type="ARBA" id="ARBA00022692"/>
    </source>
</evidence>
<feature type="domain" description="Flagellar M-ring N-terminal" evidence="12">
    <location>
        <begin position="45"/>
        <end position="219"/>
    </location>
</feature>
<protein>
    <recommendedName>
        <fullName evidence="9">Flagellar M-ring protein</fullName>
    </recommendedName>
</protein>
<organism evidence="14 15">
    <name type="scientific">Persephonella marina (strain DSM 14350 / EX-H1)</name>
    <dbReference type="NCBI Taxonomy" id="123214"/>
    <lineage>
        <taxon>Bacteria</taxon>
        <taxon>Pseudomonadati</taxon>
        <taxon>Aquificota</taxon>
        <taxon>Aquificia</taxon>
        <taxon>Aquificales</taxon>
        <taxon>Hydrogenothermaceae</taxon>
        <taxon>Persephonella</taxon>
    </lineage>
</organism>
<keyword evidence="14" id="KW-0966">Cell projection</keyword>
<evidence type="ECO:0000256" key="2">
    <source>
        <dbReference type="ARBA" id="ARBA00004651"/>
    </source>
</evidence>
<evidence type="ECO:0000256" key="4">
    <source>
        <dbReference type="ARBA" id="ARBA00022475"/>
    </source>
</evidence>
<keyword evidence="8 9" id="KW-0975">Bacterial flagellum</keyword>
<evidence type="ECO:0000256" key="10">
    <source>
        <dbReference type="SAM" id="MobiDB-lite"/>
    </source>
</evidence>
<feature type="region of interest" description="Disordered" evidence="10">
    <location>
        <begin position="300"/>
        <end position="321"/>
    </location>
</feature>
<proteinExistence type="inferred from homology"/>
<keyword evidence="14" id="KW-0282">Flagellum</keyword>
<evidence type="ECO:0000313" key="14">
    <source>
        <dbReference type="EMBL" id="ACO03542.1"/>
    </source>
</evidence>
<dbReference type="InterPro" id="IPR045851">
    <property type="entry name" value="AMP-bd_C_sf"/>
</dbReference>
<dbReference type="GO" id="GO:0071973">
    <property type="term" value="P:bacterial-type flagellum-dependent cell motility"/>
    <property type="evidence" value="ECO:0007669"/>
    <property type="project" value="InterPro"/>
</dbReference>
<dbReference type="EMBL" id="CP001230">
    <property type="protein sequence ID" value="ACO03542.1"/>
    <property type="molecule type" value="Genomic_DNA"/>
</dbReference>
<reference evidence="14 15" key="1">
    <citation type="journal article" date="2009" name="J. Bacteriol.">
        <title>Complete and draft genome sequences of six members of the Aquificales.</title>
        <authorList>
            <person name="Reysenbach A.L."/>
            <person name="Hamamura N."/>
            <person name="Podar M."/>
            <person name="Griffiths E."/>
            <person name="Ferreira S."/>
            <person name="Hochstein R."/>
            <person name="Heidelberg J."/>
            <person name="Johnson J."/>
            <person name="Mead D."/>
            <person name="Pohorille A."/>
            <person name="Sarmiento M."/>
            <person name="Schweighofer K."/>
            <person name="Seshadri R."/>
            <person name="Voytek M.A."/>
        </authorList>
    </citation>
    <scope>NUCLEOTIDE SEQUENCE [LARGE SCALE GENOMIC DNA]</scope>
    <source>
        <strain evidence="15">DSM 14350 / EX-H1</strain>
    </source>
</reference>
<gene>
    <name evidence="14" type="primary">fliF</name>
    <name evidence="14" type="ordered locus">PERMA_0717</name>
</gene>
<dbReference type="Proteomes" id="UP000001366">
    <property type="component" value="Chromosome"/>
</dbReference>